<sequence>MYVSRPVSFAGEAIAKLITRVPRRFRSVTFLMSWEALPHSRVWGNVARFPVSDMMARRDLLVQQVKASARWELMKEWLERRSIGIICSCLEVLTINRGASLRLPPPPRDLLWGRDSQRGPLSE</sequence>
<protein>
    <submittedName>
        <fullName evidence="1">Uncharacterized protein</fullName>
    </submittedName>
</protein>
<comment type="caution">
    <text evidence="1">The sequence shown here is derived from an EMBL/GenBank/DDBJ whole genome shotgun (WGS) entry which is preliminary data.</text>
</comment>
<evidence type="ECO:0000313" key="1">
    <source>
        <dbReference type="EMBL" id="KAH0893064.1"/>
    </source>
</evidence>
<organism evidence="1 2">
    <name type="scientific">Brassica napus</name>
    <name type="common">Rape</name>
    <dbReference type="NCBI Taxonomy" id="3708"/>
    <lineage>
        <taxon>Eukaryota</taxon>
        <taxon>Viridiplantae</taxon>
        <taxon>Streptophyta</taxon>
        <taxon>Embryophyta</taxon>
        <taxon>Tracheophyta</taxon>
        <taxon>Spermatophyta</taxon>
        <taxon>Magnoliopsida</taxon>
        <taxon>eudicotyledons</taxon>
        <taxon>Gunneridae</taxon>
        <taxon>Pentapetalae</taxon>
        <taxon>rosids</taxon>
        <taxon>malvids</taxon>
        <taxon>Brassicales</taxon>
        <taxon>Brassicaceae</taxon>
        <taxon>Brassiceae</taxon>
        <taxon>Brassica</taxon>
    </lineage>
</organism>
<proteinExistence type="predicted"/>
<reference evidence="1 2" key="1">
    <citation type="submission" date="2021-05" db="EMBL/GenBank/DDBJ databases">
        <title>Genome Assembly of Synthetic Allotetraploid Brassica napus Reveals Homoeologous Exchanges between Subgenomes.</title>
        <authorList>
            <person name="Davis J.T."/>
        </authorList>
    </citation>
    <scope>NUCLEOTIDE SEQUENCE [LARGE SCALE GENOMIC DNA]</scope>
    <source>
        <strain evidence="2">cv. Da-Ae</strain>
        <tissue evidence="1">Seedling</tissue>
    </source>
</reference>
<keyword evidence="2" id="KW-1185">Reference proteome</keyword>
<gene>
    <name evidence="1" type="ORF">HID58_055493</name>
</gene>
<accession>A0ABQ8AKH6</accession>
<name>A0ABQ8AKH6_BRANA</name>
<evidence type="ECO:0000313" key="2">
    <source>
        <dbReference type="Proteomes" id="UP000824890"/>
    </source>
</evidence>
<dbReference type="EMBL" id="JAGKQM010000013">
    <property type="protein sequence ID" value="KAH0893064.1"/>
    <property type="molecule type" value="Genomic_DNA"/>
</dbReference>
<dbReference type="Proteomes" id="UP000824890">
    <property type="component" value="Unassembled WGS sequence"/>
</dbReference>